<dbReference type="EMBL" id="MN732867">
    <property type="protein sequence ID" value="QGZ16353.1"/>
    <property type="molecule type" value="Genomic_DNA"/>
</dbReference>
<proteinExistence type="predicted"/>
<evidence type="ECO:0000313" key="1">
    <source>
        <dbReference type="EMBL" id="QGZ16353.1"/>
    </source>
</evidence>
<protein>
    <submittedName>
        <fullName evidence="1">Uncharacterized protein</fullName>
    </submittedName>
</protein>
<keyword evidence="2" id="KW-1185">Reference proteome</keyword>
<gene>
    <name evidence="1" type="ORF">Hena1_02030</name>
</gene>
<sequence length="59" mass="6707">MDKVEDFSNLSQVSDEKLMKLRDVATSNAARLNQEAADAMGRLREILAELDKRKENKNV</sequence>
<evidence type="ECO:0000313" key="2">
    <source>
        <dbReference type="Proteomes" id="UP000433183"/>
    </source>
</evidence>
<dbReference type="Proteomes" id="UP000433183">
    <property type="component" value="Segment"/>
</dbReference>
<organism evidence="1 2">
    <name type="scientific">Erwinia phage Hena1</name>
    <dbReference type="NCBI Taxonomy" id="2678601"/>
    <lineage>
        <taxon>Viruses</taxon>
        <taxon>Duplodnaviria</taxon>
        <taxon>Heunggongvirae</taxon>
        <taxon>Uroviricota</taxon>
        <taxon>Caudoviricetes</taxon>
        <taxon>Vequintavirinae</taxon>
        <taxon>Henunavirus</taxon>
        <taxon>Henunavirus hena1</taxon>
    </lineage>
</organism>
<accession>A0A6B9J9W3</accession>
<name>A0A6B9J9W3_9CAUD</name>
<reference evidence="1 2" key="1">
    <citation type="submission" date="2019-11" db="EMBL/GenBank/DDBJ databases">
        <title>Characterization of a new Erwinia amylovora bacteriophage.</title>
        <authorList>
            <person name="Valentovich L.N."/>
            <person name="Akhremchuk A.E."/>
            <person name="Besarab N.V."/>
            <person name="Lagonenko A.L."/>
        </authorList>
    </citation>
    <scope>NUCLEOTIDE SEQUENCE [LARGE SCALE GENOMIC DNA]</scope>
</reference>